<evidence type="ECO:0000313" key="1">
    <source>
        <dbReference type="EMBL" id="KAA6446946.1"/>
    </source>
</evidence>
<evidence type="ECO:0000313" key="2">
    <source>
        <dbReference type="Proteomes" id="UP000324326"/>
    </source>
</evidence>
<dbReference type="EMBL" id="QSND01000007">
    <property type="protein sequence ID" value="KAA6446946.1"/>
    <property type="molecule type" value="Genomic_DNA"/>
</dbReference>
<gene>
    <name evidence="1" type="ORF">DX927_23125</name>
</gene>
<dbReference type="AlphaFoldDB" id="A0A5M8RJA6"/>
<proteinExistence type="predicted"/>
<reference evidence="1 2" key="1">
    <citation type="submission" date="2018-08" db="EMBL/GenBank/DDBJ databases">
        <title>Bacillus phenotypic plasticity.</title>
        <authorList>
            <person name="Hurtado E."/>
        </authorList>
    </citation>
    <scope>NUCLEOTIDE SEQUENCE [LARGE SCALE GENOMIC DNA]</scope>
    <source>
        <strain evidence="1 2">427</strain>
    </source>
</reference>
<dbReference type="RefSeq" id="WP_150149990.1">
    <property type="nucleotide sequence ID" value="NZ_QSND01000007.1"/>
</dbReference>
<comment type="caution">
    <text evidence="1">The sequence shown here is derived from an EMBL/GenBank/DDBJ whole genome shotgun (WGS) entry which is preliminary data.</text>
</comment>
<sequence>MNSIVLISKFASNHNGFMNLLNIFANKKVNVIYQKDLNNMSSKSILQKANTIILDELTDEKIIMSLVQKYAAPLFLVSTRSNPQLDQLVFISKKENVFDLQRIFHW</sequence>
<protein>
    <submittedName>
        <fullName evidence="1">Uncharacterized protein</fullName>
    </submittedName>
</protein>
<organism evidence="1 2">
    <name type="scientific">Bacillus swezeyi</name>
    <dbReference type="NCBI Taxonomy" id="1925020"/>
    <lineage>
        <taxon>Bacteria</taxon>
        <taxon>Bacillati</taxon>
        <taxon>Bacillota</taxon>
        <taxon>Bacilli</taxon>
        <taxon>Bacillales</taxon>
        <taxon>Bacillaceae</taxon>
        <taxon>Bacillus</taxon>
    </lineage>
</organism>
<accession>A0A5M8RJA6</accession>
<dbReference type="Proteomes" id="UP000324326">
    <property type="component" value="Unassembled WGS sequence"/>
</dbReference>
<name>A0A5M8RJA6_9BACI</name>